<dbReference type="Proteomes" id="UP000290545">
    <property type="component" value="Unassembled WGS sequence"/>
</dbReference>
<dbReference type="InterPro" id="IPR001547">
    <property type="entry name" value="Glyco_hydro_5"/>
</dbReference>
<keyword evidence="3" id="KW-0136">Cellulose degradation</keyword>
<sequence>MNRKSFLRNAAILSLAAGVKGTAAFVKPGQGFNENKPAPDGANAAANKLPAWKGFNLTDFNTPRPALNRKYTSEEQLQWIADWGFNFVRLPIAYPYYLSFNKNRDIRPDEVFEFSNKRLDSIDNLVYLAHKHNLHVSLNMHRAPGYCVNAGFHEPYNLWKDKEAQDAFYFHWSMWAKRYKNVSGAKLSFDLLNEPSMRDDMNDQLSTSGPVPGALYHQVAKAALKVIHEQNSSRIVIADGNSMGNTPIPELADLPLAQSCRGYFPHAISHYKAPWANKEPEKLPVPVYPGKTGQQYFDKAAIEAYYKPWIELMNKGVGIHCGECGAWNKTPHSVVLTWFKDVLDVLAANKIGFSLWEFSGDFGILNSRRTDVAYEEWHGQQLDRQLLSLLQQYK</sequence>
<evidence type="ECO:0000256" key="2">
    <source>
        <dbReference type="ARBA" id="ARBA00022801"/>
    </source>
</evidence>
<dbReference type="InterPro" id="IPR017853">
    <property type="entry name" value="GH"/>
</dbReference>
<dbReference type="GO" id="GO:0008422">
    <property type="term" value="F:beta-glucosidase activity"/>
    <property type="evidence" value="ECO:0007669"/>
    <property type="project" value="TreeGrafter"/>
</dbReference>
<dbReference type="EMBL" id="SDHZ01000002">
    <property type="protein sequence ID" value="RXK83226.1"/>
    <property type="molecule type" value="Genomic_DNA"/>
</dbReference>
<evidence type="ECO:0000256" key="5">
    <source>
        <dbReference type="ARBA" id="ARBA00023295"/>
    </source>
</evidence>
<proteinExistence type="inferred from homology"/>
<dbReference type="GO" id="GO:0009986">
    <property type="term" value="C:cell surface"/>
    <property type="evidence" value="ECO:0007669"/>
    <property type="project" value="TreeGrafter"/>
</dbReference>
<dbReference type="GO" id="GO:0005576">
    <property type="term" value="C:extracellular region"/>
    <property type="evidence" value="ECO:0007669"/>
    <property type="project" value="TreeGrafter"/>
</dbReference>
<dbReference type="GO" id="GO:0030245">
    <property type="term" value="P:cellulose catabolic process"/>
    <property type="evidence" value="ECO:0007669"/>
    <property type="project" value="UniProtKB-KW"/>
</dbReference>
<protein>
    <submittedName>
        <fullName evidence="9">Glycosyl hydrolase family 5</fullName>
    </submittedName>
</protein>
<keyword evidence="4" id="KW-0119">Carbohydrate metabolism</keyword>
<keyword evidence="2 7" id="KW-0378">Hydrolase</keyword>
<name>A0A4Q1D5H6_9BACT</name>
<dbReference type="InterPro" id="IPR050386">
    <property type="entry name" value="Glycosyl_hydrolase_5"/>
</dbReference>
<feature type="domain" description="Glycoside hydrolase family 5" evidence="8">
    <location>
        <begin position="53"/>
        <end position="359"/>
    </location>
</feature>
<evidence type="ECO:0000256" key="4">
    <source>
        <dbReference type="ARBA" id="ARBA00023277"/>
    </source>
</evidence>
<organism evidence="9 10">
    <name type="scientific">Filimonas effusa</name>
    <dbReference type="NCBI Taxonomy" id="2508721"/>
    <lineage>
        <taxon>Bacteria</taxon>
        <taxon>Pseudomonadati</taxon>
        <taxon>Bacteroidota</taxon>
        <taxon>Chitinophagia</taxon>
        <taxon>Chitinophagales</taxon>
        <taxon>Chitinophagaceae</taxon>
        <taxon>Filimonas</taxon>
    </lineage>
</organism>
<dbReference type="PANTHER" id="PTHR31297">
    <property type="entry name" value="GLUCAN ENDO-1,6-BETA-GLUCOSIDASE B"/>
    <property type="match status" value="1"/>
</dbReference>
<dbReference type="Pfam" id="PF00150">
    <property type="entry name" value="Cellulase"/>
    <property type="match status" value="1"/>
</dbReference>
<keyword evidence="6" id="KW-0624">Polysaccharide degradation</keyword>
<dbReference type="PANTHER" id="PTHR31297:SF41">
    <property type="entry name" value="ENDOGLUCANASE, PUTATIVE (AFU_ORTHOLOGUE AFUA_5G01830)-RELATED"/>
    <property type="match status" value="1"/>
</dbReference>
<dbReference type="SUPFAM" id="SSF51445">
    <property type="entry name" value="(Trans)glycosidases"/>
    <property type="match status" value="1"/>
</dbReference>
<dbReference type="OrthoDB" id="9800955at2"/>
<comment type="caution">
    <text evidence="9">The sequence shown here is derived from an EMBL/GenBank/DDBJ whole genome shotgun (WGS) entry which is preliminary data.</text>
</comment>
<evidence type="ECO:0000256" key="1">
    <source>
        <dbReference type="ARBA" id="ARBA00005641"/>
    </source>
</evidence>
<dbReference type="AlphaFoldDB" id="A0A4Q1D5H6"/>
<evidence type="ECO:0000256" key="6">
    <source>
        <dbReference type="ARBA" id="ARBA00023326"/>
    </source>
</evidence>
<gene>
    <name evidence="9" type="ORF">ESB13_14005</name>
</gene>
<keyword evidence="10" id="KW-1185">Reference proteome</keyword>
<comment type="similarity">
    <text evidence="1 7">Belongs to the glycosyl hydrolase 5 (cellulase A) family.</text>
</comment>
<evidence type="ECO:0000259" key="8">
    <source>
        <dbReference type="Pfam" id="PF00150"/>
    </source>
</evidence>
<evidence type="ECO:0000256" key="7">
    <source>
        <dbReference type="RuleBase" id="RU361153"/>
    </source>
</evidence>
<evidence type="ECO:0000256" key="3">
    <source>
        <dbReference type="ARBA" id="ARBA00023001"/>
    </source>
</evidence>
<reference evidence="9 10" key="1">
    <citation type="submission" date="2019-01" db="EMBL/GenBank/DDBJ databases">
        <title>Filimonas sp. strain TTM-71.</title>
        <authorList>
            <person name="Chen W.-M."/>
        </authorList>
    </citation>
    <scope>NUCLEOTIDE SEQUENCE [LARGE SCALE GENOMIC DNA]</scope>
    <source>
        <strain evidence="9 10">TTM-71</strain>
    </source>
</reference>
<dbReference type="RefSeq" id="WP_129004281.1">
    <property type="nucleotide sequence ID" value="NZ_SDHZ01000002.1"/>
</dbReference>
<evidence type="ECO:0000313" key="10">
    <source>
        <dbReference type="Proteomes" id="UP000290545"/>
    </source>
</evidence>
<keyword evidence="5 7" id="KW-0326">Glycosidase</keyword>
<accession>A0A4Q1D5H6</accession>
<dbReference type="Gene3D" id="3.20.20.80">
    <property type="entry name" value="Glycosidases"/>
    <property type="match status" value="1"/>
</dbReference>
<evidence type="ECO:0000313" key="9">
    <source>
        <dbReference type="EMBL" id="RXK83226.1"/>
    </source>
</evidence>